<name>A0A226DYM1_FOLCA</name>
<evidence type="ECO:0000313" key="1">
    <source>
        <dbReference type="EMBL" id="OXA50565.1"/>
    </source>
</evidence>
<dbReference type="AlphaFoldDB" id="A0A226DYM1"/>
<proteinExistence type="predicted"/>
<sequence>MSIMNFDFWTTFRILSSSQRHRKSVERYARYPPFCGGVCPVSSLGFLLFCTSLSVKNITTITMDSCPVMEQRNVNCTLVPKRFIAPIVRTRCCYVAELDVEQTEMTSAEKNRTLVIFKARGSGSSENY</sequence>
<protein>
    <submittedName>
        <fullName evidence="1">Uncharacterized protein</fullName>
    </submittedName>
</protein>
<dbReference type="EMBL" id="LNIX01000008">
    <property type="protein sequence ID" value="OXA50565.1"/>
    <property type="molecule type" value="Genomic_DNA"/>
</dbReference>
<evidence type="ECO:0000313" key="2">
    <source>
        <dbReference type="Proteomes" id="UP000198287"/>
    </source>
</evidence>
<gene>
    <name evidence="1" type="ORF">Fcan01_14021</name>
</gene>
<comment type="caution">
    <text evidence="1">The sequence shown here is derived from an EMBL/GenBank/DDBJ whole genome shotgun (WGS) entry which is preliminary data.</text>
</comment>
<keyword evidence="2" id="KW-1185">Reference proteome</keyword>
<accession>A0A226DYM1</accession>
<dbReference type="OrthoDB" id="6134459at2759"/>
<dbReference type="Proteomes" id="UP000198287">
    <property type="component" value="Unassembled WGS sequence"/>
</dbReference>
<reference evidence="1 2" key="1">
    <citation type="submission" date="2015-12" db="EMBL/GenBank/DDBJ databases">
        <title>The genome of Folsomia candida.</title>
        <authorList>
            <person name="Faddeeva A."/>
            <person name="Derks M.F."/>
            <person name="Anvar Y."/>
            <person name="Smit S."/>
            <person name="Van Straalen N."/>
            <person name="Roelofs D."/>
        </authorList>
    </citation>
    <scope>NUCLEOTIDE SEQUENCE [LARGE SCALE GENOMIC DNA]</scope>
    <source>
        <strain evidence="1 2">VU population</strain>
        <tissue evidence="1">Whole body</tissue>
    </source>
</reference>
<organism evidence="1 2">
    <name type="scientific">Folsomia candida</name>
    <name type="common">Springtail</name>
    <dbReference type="NCBI Taxonomy" id="158441"/>
    <lineage>
        <taxon>Eukaryota</taxon>
        <taxon>Metazoa</taxon>
        <taxon>Ecdysozoa</taxon>
        <taxon>Arthropoda</taxon>
        <taxon>Hexapoda</taxon>
        <taxon>Collembola</taxon>
        <taxon>Entomobryomorpha</taxon>
        <taxon>Isotomoidea</taxon>
        <taxon>Isotomidae</taxon>
        <taxon>Proisotominae</taxon>
        <taxon>Folsomia</taxon>
    </lineage>
</organism>